<dbReference type="Proteomes" id="UP001387447">
    <property type="component" value="Unassembled WGS sequence"/>
</dbReference>
<dbReference type="RefSeq" id="WP_193520197.1">
    <property type="nucleotide sequence ID" value="NZ_JBBWYZ010000011.1"/>
</dbReference>
<dbReference type="EMBL" id="JBBWYZ010000011">
    <property type="protein sequence ID" value="MEK9512687.1"/>
    <property type="molecule type" value="Genomic_DNA"/>
</dbReference>
<protein>
    <submittedName>
        <fullName evidence="1">Uncharacterized protein</fullName>
    </submittedName>
</protein>
<evidence type="ECO:0000313" key="2">
    <source>
        <dbReference type="Proteomes" id="UP001387447"/>
    </source>
</evidence>
<sequence length="55" mass="6263">MQVFAKMQPIAFFFDNLGSKNYPSVVNRLGILQFVEWNILWLSVKAIGGFSQVRG</sequence>
<gene>
    <name evidence="1" type="ORF">AAEJ74_13630</name>
</gene>
<evidence type="ECO:0000313" key="1">
    <source>
        <dbReference type="EMBL" id="MEK9512687.1"/>
    </source>
</evidence>
<comment type="caution">
    <text evidence="1">The sequence shown here is derived from an EMBL/GenBank/DDBJ whole genome shotgun (WGS) entry which is preliminary data.</text>
</comment>
<keyword evidence="2" id="KW-1185">Reference proteome</keyword>
<accession>A0ABU9ELC1</accession>
<organism evidence="1 2">
    <name type="scientific">Limnospira fusiformis PMC 851.14</name>
    <dbReference type="NCBI Taxonomy" id="2219512"/>
    <lineage>
        <taxon>Bacteria</taxon>
        <taxon>Bacillati</taxon>
        <taxon>Cyanobacteriota</taxon>
        <taxon>Cyanophyceae</taxon>
        <taxon>Oscillatoriophycideae</taxon>
        <taxon>Oscillatoriales</taxon>
        <taxon>Sirenicapillariaceae</taxon>
        <taxon>Limnospira</taxon>
    </lineage>
</organism>
<reference evidence="1 2" key="1">
    <citation type="journal article" date="2024" name="Front. Microbiol.">
        <title>Transcriptomic insights into the dominance of two phototrophs throughout the water column of a tropical hypersaline-alkaline crater lake (Dziani Dzaha, Mayotte).</title>
        <authorList>
            <person name="Duperron S."/>
            <person name="Halary S."/>
            <person name="Bouly J.-P."/>
            <person name="Roussel T."/>
            <person name="Hugoni M."/>
            <person name="Bruto M."/>
            <person name="Oger P."/>
            <person name="Duval C."/>
            <person name="Woo A."/>
            <person name="Jezequiel D."/>
            <person name="Ader M."/>
            <person name="Leboulanger C."/>
            <person name="Agogue H."/>
            <person name="Grossi V."/>
            <person name="Trousselier M."/>
            <person name="Bernard C."/>
        </authorList>
    </citation>
    <scope>NUCLEOTIDE SEQUENCE [LARGE SCALE GENOMIC DNA]</scope>
    <source>
        <strain evidence="1 2">PMC 851.14</strain>
    </source>
</reference>
<name>A0ABU9ELC1_LIMFS</name>
<proteinExistence type="predicted"/>